<dbReference type="InterPro" id="IPR058792">
    <property type="entry name" value="Beta-barrel_RND_2"/>
</dbReference>
<feature type="domain" description="CusB-like beta-barrel" evidence="6">
    <location>
        <begin position="209"/>
        <end position="280"/>
    </location>
</feature>
<evidence type="ECO:0000256" key="3">
    <source>
        <dbReference type="SAM" id="MobiDB-lite"/>
    </source>
</evidence>
<evidence type="ECO:0000259" key="5">
    <source>
        <dbReference type="Pfam" id="PF25917"/>
    </source>
</evidence>
<comment type="caution">
    <text evidence="7">The sequence shown here is derived from an EMBL/GenBank/DDBJ whole genome shotgun (WGS) entry which is preliminary data.</text>
</comment>
<comment type="similarity">
    <text evidence="1">Belongs to the membrane fusion protein (MFP) (TC 8.A.1) family.</text>
</comment>
<dbReference type="EMBL" id="LNTU01000023">
    <property type="protein sequence ID" value="KXF77026.1"/>
    <property type="molecule type" value="Genomic_DNA"/>
</dbReference>
<dbReference type="AlphaFoldDB" id="A0A135HUZ0"/>
<dbReference type="STRING" id="1494590.ATN84_13660"/>
<dbReference type="Pfam" id="PF25954">
    <property type="entry name" value="Beta-barrel_RND_2"/>
    <property type="match status" value="1"/>
</dbReference>
<dbReference type="OrthoDB" id="9806939at2"/>
<keyword evidence="4" id="KW-1133">Transmembrane helix</keyword>
<dbReference type="Gene3D" id="2.40.30.170">
    <property type="match status" value="1"/>
</dbReference>
<evidence type="ECO:0000256" key="2">
    <source>
        <dbReference type="SAM" id="Coils"/>
    </source>
</evidence>
<dbReference type="InterPro" id="IPR058625">
    <property type="entry name" value="MdtA-like_BSH"/>
</dbReference>
<dbReference type="Gene3D" id="2.40.420.20">
    <property type="match status" value="1"/>
</dbReference>
<keyword evidence="2" id="KW-0175">Coiled coil</keyword>
<dbReference type="GO" id="GO:0015562">
    <property type="term" value="F:efflux transmembrane transporter activity"/>
    <property type="evidence" value="ECO:0007669"/>
    <property type="project" value="TreeGrafter"/>
</dbReference>
<evidence type="ECO:0000313" key="8">
    <source>
        <dbReference type="Proteomes" id="UP000070107"/>
    </source>
</evidence>
<dbReference type="InterPro" id="IPR006143">
    <property type="entry name" value="RND_pump_MFP"/>
</dbReference>
<dbReference type="Pfam" id="PF25917">
    <property type="entry name" value="BSH_RND"/>
    <property type="match status" value="1"/>
</dbReference>
<dbReference type="NCBIfam" id="TIGR01730">
    <property type="entry name" value="RND_mfp"/>
    <property type="match status" value="1"/>
</dbReference>
<keyword evidence="4" id="KW-0472">Membrane</keyword>
<protein>
    <submittedName>
        <fullName evidence="7">RND transporter MFP subunit</fullName>
    </submittedName>
</protein>
<feature type="transmembrane region" description="Helical" evidence="4">
    <location>
        <begin position="12"/>
        <end position="31"/>
    </location>
</feature>
<reference evidence="7 8" key="1">
    <citation type="submission" date="2015-11" db="EMBL/GenBank/DDBJ databases">
        <title>Draft genome sequence of Paramesorhizobium deserti A-3-E, a strain highly resistant to diverse beta-lactam antibiotics.</title>
        <authorList>
            <person name="Lv R."/>
            <person name="Yang X."/>
            <person name="Fang N."/>
            <person name="Guo J."/>
            <person name="Luo X."/>
            <person name="Peng F."/>
            <person name="Yang R."/>
            <person name="Cui Y."/>
            <person name="Fang C."/>
            <person name="Song Y."/>
        </authorList>
    </citation>
    <scope>NUCLEOTIDE SEQUENCE [LARGE SCALE GENOMIC DNA]</scope>
    <source>
        <strain evidence="7 8">A-3-E</strain>
    </source>
</reference>
<dbReference type="PANTHER" id="PTHR30469">
    <property type="entry name" value="MULTIDRUG RESISTANCE PROTEIN MDTA"/>
    <property type="match status" value="1"/>
</dbReference>
<keyword evidence="8" id="KW-1185">Reference proteome</keyword>
<dbReference type="SUPFAM" id="SSF111369">
    <property type="entry name" value="HlyD-like secretion proteins"/>
    <property type="match status" value="1"/>
</dbReference>
<dbReference type="Gene3D" id="1.10.287.470">
    <property type="entry name" value="Helix hairpin bin"/>
    <property type="match status" value="1"/>
</dbReference>
<evidence type="ECO:0000313" key="7">
    <source>
        <dbReference type="EMBL" id="KXF77026.1"/>
    </source>
</evidence>
<evidence type="ECO:0000259" key="6">
    <source>
        <dbReference type="Pfam" id="PF25954"/>
    </source>
</evidence>
<dbReference type="FunFam" id="2.40.30.170:FF:000010">
    <property type="entry name" value="Efflux RND transporter periplasmic adaptor subunit"/>
    <property type="match status" value="1"/>
</dbReference>
<feature type="region of interest" description="Disordered" evidence="3">
    <location>
        <begin position="310"/>
        <end position="339"/>
    </location>
</feature>
<gene>
    <name evidence="7" type="ORF">ATN84_13660</name>
</gene>
<name>A0A135HUZ0_9HYPH</name>
<dbReference type="Proteomes" id="UP000070107">
    <property type="component" value="Unassembled WGS sequence"/>
</dbReference>
<proteinExistence type="inferred from homology"/>
<evidence type="ECO:0000256" key="1">
    <source>
        <dbReference type="ARBA" id="ARBA00009477"/>
    </source>
</evidence>
<accession>A0A135HUZ0</accession>
<feature type="domain" description="Multidrug resistance protein MdtA-like barrel-sandwich hybrid" evidence="5">
    <location>
        <begin position="77"/>
        <end position="196"/>
    </location>
</feature>
<sequence>MAILRFLRRLLPYLLLLLILAICGGLVWFNFFREKMIQDYFANMQQPAQTVSTITVKPTSWTPNIEAIGTAHASEGVDLTVQLSGIVKEIRFKANQRVKQGDVLMQLDDSIEQADLVAAQADAVLSEQNYKRAQTLRTQGVGALSNVDTTRAAFESAQAQVAKLQATLDQKRLVAPFSGMIGIPQIDIGQYLQPGNVVATLQNLDTMRVDFTVPEQSLSQLKIGQSVVVGLTDNNLEFKGKIIGIDPKIDPTTRLVSVRAQVENPDRKLNPGQFVQVRVQLPKEDNVIALPQTAVVTSLYGDYVYAVRPERKPGPQDAPDANSSSETAAQAAEKPADGEQAKPLAVYQVFVKLGRRSQGQVEVTSGLKEGDIVVDAGQNRLSPGMHVAIDNTVNPADAAKQQ</sequence>
<evidence type="ECO:0000256" key="4">
    <source>
        <dbReference type="SAM" id="Phobius"/>
    </source>
</evidence>
<dbReference type="Gene3D" id="2.40.50.100">
    <property type="match status" value="1"/>
</dbReference>
<dbReference type="PANTHER" id="PTHR30469:SF11">
    <property type="entry name" value="BLL4320 PROTEIN"/>
    <property type="match status" value="1"/>
</dbReference>
<organism evidence="7 8">
    <name type="scientific">Paramesorhizobium deserti</name>
    <dbReference type="NCBI Taxonomy" id="1494590"/>
    <lineage>
        <taxon>Bacteria</taxon>
        <taxon>Pseudomonadati</taxon>
        <taxon>Pseudomonadota</taxon>
        <taxon>Alphaproteobacteria</taxon>
        <taxon>Hyphomicrobiales</taxon>
        <taxon>Phyllobacteriaceae</taxon>
        <taxon>Paramesorhizobium</taxon>
    </lineage>
</organism>
<keyword evidence="4" id="KW-0812">Transmembrane</keyword>
<dbReference type="GO" id="GO:1990281">
    <property type="term" value="C:efflux pump complex"/>
    <property type="evidence" value="ECO:0007669"/>
    <property type="project" value="TreeGrafter"/>
</dbReference>
<feature type="coiled-coil region" evidence="2">
    <location>
        <begin position="147"/>
        <end position="174"/>
    </location>
</feature>